<dbReference type="InterPro" id="IPR018253">
    <property type="entry name" value="DnaJ_domain_CS"/>
</dbReference>
<dbReference type="InterPro" id="IPR050817">
    <property type="entry name" value="DjlA_DnaK_co-chaperone"/>
</dbReference>
<proteinExistence type="predicted"/>
<organism evidence="3 4">
    <name type="scientific">Candida verbasci</name>
    <dbReference type="NCBI Taxonomy" id="1227364"/>
    <lineage>
        <taxon>Eukaryota</taxon>
        <taxon>Fungi</taxon>
        <taxon>Dikarya</taxon>
        <taxon>Ascomycota</taxon>
        <taxon>Saccharomycotina</taxon>
        <taxon>Pichiomycetes</taxon>
        <taxon>Debaryomycetaceae</taxon>
        <taxon>Candida/Lodderomyces clade</taxon>
        <taxon>Candida</taxon>
    </lineage>
</organism>
<dbReference type="Proteomes" id="UP001152885">
    <property type="component" value="Unassembled WGS sequence"/>
</dbReference>
<reference evidence="3" key="1">
    <citation type="submission" date="2022-12" db="EMBL/GenBank/DDBJ databases">
        <authorList>
            <person name="Brejova B."/>
        </authorList>
    </citation>
    <scope>NUCLEOTIDE SEQUENCE</scope>
</reference>
<dbReference type="InterPro" id="IPR001623">
    <property type="entry name" value="DnaJ_domain"/>
</dbReference>
<keyword evidence="4" id="KW-1185">Reference proteome</keyword>
<sequence length="274" mass="32041">MFLPIRLYSSRSSSLTYYQLLDLNPNSSIKEIKLQFKKLSKKYHPDLNQHLSDEAKEENNRRFVEMVNAYDTLKDVKKKREYDASLNLHSKRDMSNKYYSDSKNFRKKGHTTTSSSGLNRTRHHIKYHNGYEDLHSQFSGQHKNYGDRYDVPHFDYDKHLNRNLKFEQRLIDKHLDATTKTKLLNQLKKSSGENVSEEIITQHLLRHINSITTNPDKFQNTNNLKYGQTVNYNHAGSTYASHIYQNPNDSSMFGALALIGGGTLSCYIMYKLIF</sequence>
<dbReference type="SMART" id="SM00271">
    <property type="entry name" value="DnaJ"/>
    <property type="match status" value="1"/>
</dbReference>
<gene>
    <name evidence="3" type="ORF">CANVERA_P4753</name>
</gene>
<comment type="caution">
    <text evidence="3">The sequence shown here is derived from an EMBL/GenBank/DDBJ whole genome shotgun (WGS) entry which is preliminary data.</text>
</comment>
<evidence type="ECO:0000259" key="2">
    <source>
        <dbReference type="PROSITE" id="PS50076"/>
    </source>
</evidence>
<dbReference type="OrthoDB" id="10250354at2759"/>
<dbReference type="CDD" id="cd06257">
    <property type="entry name" value="DnaJ"/>
    <property type="match status" value="1"/>
</dbReference>
<dbReference type="PRINTS" id="PR00625">
    <property type="entry name" value="JDOMAIN"/>
</dbReference>
<dbReference type="AlphaFoldDB" id="A0A9W4U2I0"/>
<dbReference type="Gene3D" id="1.10.287.110">
    <property type="entry name" value="DnaJ domain"/>
    <property type="match status" value="1"/>
</dbReference>
<accession>A0A9W4U2I0</accession>
<evidence type="ECO:0000256" key="1">
    <source>
        <dbReference type="SAM" id="MobiDB-lite"/>
    </source>
</evidence>
<dbReference type="EMBL" id="CANTUO010000006">
    <property type="protein sequence ID" value="CAI5760243.1"/>
    <property type="molecule type" value="Genomic_DNA"/>
</dbReference>
<dbReference type="PANTHER" id="PTHR24074">
    <property type="entry name" value="CO-CHAPERONE PROTEIN DJLA"/>
    <property type="match status" value="1"/>
</dbReference>
<evidence type="ECO:0000313" key="3">
    <source>
        <dbReference type="EMBL" id="CAI5760243.1"/>
    </source>
</evidence>
<dbReference type="PROSITE" id="PS00636">
    <property type="entry name" value="DNAJ_1"/>
    <property type="match status" value="1"/>
</dbReference>
<dbReference type="SUPFAM" id="SSF46565">
    <property type="entry name" value="Chaperone J-domain"/>
    <property type="match status" value="1"/>
</dbReference>
<dbReference type="Pfam" id="PF00226">
    <property type="entry name" value="DnaJ"/>
    <property type="match status" value="1"/>
</dbReference>
<feature type="domain" description="J" evidence="2">
    <location>
        <begin position="16"/>
        <end position="86"/>
    </location>
</feature>
<dbReference type="PROSITE" id="PS50076">
    <property type="entry name" value="DNAJ_2"/>
    <property type="match status" value="1"/>
</dbReference>
<protein>
    <recommendedName>
        <fullName evidence="2">J domain-containing protein</fullName>
    </recommendedName>
</protein>
<name>A0A9W4U2I0_9ASCO</name>
<dbReference type="InterPro" id="IPR036869">
    <property type="entry name" value="J_dom_sf"/>
</dbReference>
<evidence type="ECO:0000313" key="4">
    <source>
        <dbReference type="Proteomes" id="UP001152885"/>
    </source>
</evidence>
<feature type="region of interest" description="Disordered" evidence="1">
    <location>
        <begin position="99"/>
        <end position="118"/>
    </location>
</feature>